<proteinExistence type="predicted"/>
<reference evidence="1 2" key="1">
    <citation type="journal article" date="2016" name="Nat. Commun.">
        <title>Thousands of microbial genomes shed light on interconnected biogeochemical processes in an aquifer system.</title>
        <authorList>
            <person name="Anantharaman K."/>
            <person name="Brown C.T."/>
            <person name="Hug L.A."/>
            <person name="Sharon I."/>
            <person name="Castelle C.J."/>
            <person name="Probst A.J."/>
            <person name="Thomas B.C."/>
            <person name="Singh A."/>
            <person name="Wilkins M.J."/>
            <person name="Karaoz U."/>
            <person name="Brodie E.L."/>
            <person name="Williams K.H."/>
            <person name="Hubbard S.S."/>
            <person name="Banfield J.F."/>
        </authorList>
    </citation>
    <scope>NUCLEOTIDE SEQUENCE [LARGE SCALE GENOMIC DNA]</scope>
</reference>
<evidence type="ECO:0008006" key="3">
    <source>
        <dbReference type="Google" id="ProtNLM"/>
    </source>
</evidence>
<dbReference type="Pfam" id="PF10049">
    <property type="entry name" value="DUF2283"/>
    <property type="match status" value="1"/>
</dbReference>
<dbReference type="AlphaFoldDB" id="A0A1F6UR32"/>
<protein>
    <recommendedName>
        <fullName evidence="3">DUF2283 domain-containing protein</fullName>
    </recommendedName>
</protein>
<dbReference type="InterPro" id="IPR019270">
    <property type="entry name" value="DUF2283"/>
</dbReference>
<dbReference type="Proteomes" id="UP000177869">
    <property type="component" value="Unassembled WGS sequence"/>
</dbReference>
<organism evidence="1 2">
    <name type="scientific">Candidatus Nomurabacteria bacterium RIFCSPHIGHO2_01_FULL_38_19</name>
    <dbReference type="NCBI Taxonomy" id="1801732"/>
    <lineage>
        <taxon>Bacteria</taxon>
        <taxon>Candidatus Nomuraibacteriota</taxon>
    </lineage>
</organism>
<sequence>MKISYDKEADALNIEFKTGPVDKTMELSPLIFLDLDKKGNPLYLEIIGASERFGKKNFGKIMIGKKLVGLPAFA</sequence>
<dbReference type="STRING" id="1801732.A2814_02405"/>
<dbReference type="PANTHER" id="PTHR37029:SF1">
    <property type="entry name" value="SSR1768 PROTEIN"/>
    <property type="match status" value="1"/>
</dbReference>
<evidence type="ECO:0000313" key="2">
    <source>
        <dbReference type="Proteomes" id="UP000177869"/>
    </source>
</evidence>
<dbReference type="EMBL" id="MFTI01000024">
    <property type="protein sequence ID" value="OGI59828.1"/>
    <property type="molecule type" value="Genomic_DNA"/>
</dbReference>
<dbReference type="PANTHER" id="PTHR37029">
    <property type="entry name" value="SSR1768 PROTEIN"/>
    <property type="match status" value="1"/>
</dbReference>
<comment type="caution">
    <text evidence="1">The sequence shown here is derived from an EMBL/GenBank/DDBJ whole genome shotgun (WGS) entry which is preliminary data.</text>
</comment>
<accession>A0A1F6UR32</accession>
<evidence type="ECO:0000313" key="1">
    <source>
        <dbReference type="EMBL" id="OGI59828.1"/>
    </source>
</evidence>
<name>A0A1F6UR32_9BACT</name>
<gene>
    <name evidence="1" type="ORF">A2814_02405</name>
</gene>